<dbReference type="RefSeq" id="XP_041221747.1">
    <property type="nucleotide sequence ID" value="XM_041362662.1"/>
</dbReference>
<accession>A0AAD4HHA2</accession>
<dbReference type="InterPro" id="IPR035992">
    <property type="entry name" value="Ricin_B-like_lectins"/>
</dbReference>
<dbReference type="AlphaFoldDB" id="A0AAD4HHA2"/>
<evidence type="ECO:0000313" key="2">
    <source>
        <dbReference type="EMBL" id="KAG1896171.1"/>
    </source>
</evidence>
<sequence>MSDRLPKDGHSCKIRNVFYNTQHADLERGSSAVGTPITGHTDDGSSEGGDNRTFMVSYTGGAEDLVTIINLKSKTYASADTLGMKLEGNGSPVVYQLIESQLSQGEFIIRKQNTNFVWYLDSDWNKTQIRIVSTPAETDKKQYWKFVQQE</sequence>
<evidence type="ECO:0000313" key="3">
    <source>
        <dbReference type="Proteomes" id="UP001195769"/>
    </source>
</evidence>
<gene>
    <name evidence="2" type="ORF">F5891DRAFT_1055478</name>
</gene>
<organism evidence="2 3">
    <name type="scientific">Suillus fuscotomentosus</name>
    <dbReference type="NCBI Taxonomy" id="1912939"/>
    <lineage>
        <taxon>Eukaryota</taxon>
        <taxon>Fungi</taxon>
        <taxon>Dikarya</taxon>
        <taxon>Basidiomycota</taxon>
        <taxon>Agaricomycotina</taxon>
        <taxon>Agaricomycetes</taxon>
        <taxon>Agaricomycetidae</taxon>
        <taxon>Boletales</taxon>
        <taxon>Suillineae</taxon>
        <taxon>Suillaceae</taxon>
        <taxon>Suillus</taxon>
    </lineage>
</organism>
<proteinExistence type="predicted"/>
<dbReference type="Proteomes" id="UP001195769">
    <property type="component" value="Unassembled WGS sequence"/>
</dbReference>
<protein>
    <submittedName>
        <fullName evidence="2">Uncharacterized protein</fullName>
    </submittedName>
</protein>
<dbReference type="SUPFAM" id="SSF50370">
    <property type="entry name" value="Ricin B-like lectins"/>
    <property type="match status" value="1"/>
</dbReference>
<dbReference type="Gene3D" id="2.80.10.50">
    <property type="match status" value="1"/>
</dbReference>
<dbReference type="EMBL" id="JABBWK010000058">
    <property type="protein sequence ID" value="KAG1896171.1"/>
    <property type="molecule type" value="Genomic_DNA"/>
</dbReference>
<keyword evidence="3" id="KW-1185">Reference proteome</keyword>
<evidence type="ECO:0000256" key="1">
    <source>
        <dbReference type="SAM" id="MobiDB-lite"/>
    </source>
</evidence>
<reference evidence="2" key="1">
    <citation type="journal article" date="2020" name="New Phytol.">
        <title>Comparative genomics reveals dynamic genome evolution in host specialist ectomycorrhizal fungi.</title>
        <authorList>
            <person name="Lofgren L.A."/>
            <person name="Nguyen N.H."/>
            <person name="Vilgalys R."/>
            <person name="Ruytinx J."/>
            <person name="Liao H.L."/>
            <person name="Branco S."/>
            <person name="Kuo A."/>
            <person name="LaButti K."/>
            <person name="Lipzen A."/>
            <person name="Andreopoulos W."/>
            <person name="Pangilinan J."/>
            <person name="Riley R."/>
            <person name="Hundley H."/>
            <person name="Na H."/>
            <person name="Barry K."/>
            <person name="Grigoriev I.V."/>
            <person name="Stajich J.E."/>
            <person name="Kennedy P.G."/>
        </authorList>
    </citation>
    <scope>NUCLEOTIDE SEQUENCE</scope>
    <source>
        <strain evidence="2">FC203</strain>
    </source>
</reference>
<feature type="region of interest" description="Disordered" evidence="1">
    <location>
        <begin position="29"/>
        <end position="50"/>
    </location>
</feature>
<comment type="caution">
    <text evidence="2">The sequence shown here is derived from an EMBL/GenBank/DDBJ whole genome shotgun (WGS) entry which is preliminary data.</text>
</comment>
<dbReference type="GeneID" id="64656960"/>
<name>A0AAD4HHA2_9AGAM</name>